<accession>A0AAE6YCY0</accession>
<gene>
    <name evidence="2" type="ORF">AFM16_31700</name>
    <name evidence="3" type="ORF">HCX60_32250</name>
</gene>
<name>A0AAE6YCY0_STRAT</name>
<evidence type="ECO:0000313" key="5">
    <source>
        <dbReference type="Proteomes" id="UP000502504"/>
    </source>
</evidence>
<proteinExistence type="predicted"/>
<evidence type="ECO:0000313" key="2">
    <source>
        <dbReference type="EMBL" id="OOQ47307.1"/>
    </source>
</evidence>
<dbReference type="Proteomes" id="UP000502504">
    <property type="component" value="Chromosome"/>
</dbReference>
<feature type="region of interest" description="Disordered" evidence="1">
    <location>
        <begin position="315"/>
        <end position="334"/>
    </location>
</feature>
<reference evidence="3 5" key="2">
    <citation type="submission" date="2020-03" db="EMBL/GenBank/DDBJ databases">
        <title>Is there a link between lipid content and antibiotic production in Streptomyces?</title>
        <authorList>
            <person name="David M."/>
            <person name="Lejeune C."/>
            <person name="Abreu S."/>
            <person name="Thibessard A."/>
            <person name="Leblond P."/>
            <person name="Chaminade P."/>
            <person name="Virolle M.-J."/>
        </authorList>
    </citation>
    <scope>NUCLEOTIDE SEQUENCE [LARGE SCALE GENOMIC DNA]</scope>
    <source>
        <strain evidence="3 5">DSM 41481</strain>
    </source>
</reference>
<dbReference type="EMBL" id="CP050692">
    <property type="protein sequence ID" value="QIT47628.1"/>
    <property type="molecule type" value="Genomic_DNA"/>
</dbReference>
<dbReference type="RefSeq" id="WP_078635985.1">
    <property type="nucleotide sequence ID" value="NZ_CM007717.1"/>
</dbReference>
<dbReference type="EMBL" id="LHQL01000014">
    <property type="protein sequence ID" value="OOQ47307.1"/>
    <property type="molecule type" value="Genomic_DNA"/>
</dbReference>
<reference evidence="2 4" key="1">
    <citation type="submission" date="2015-07" db="EMBL/GenBank/DDBJ databases">
        <title>Draft Genome Sequence of Streptomyces antibioticus, IMRU 3720 reveals insights in the evolution of actinomycin biosynthetic gene clusters in Streptomyces.</title>
        <authorList>
            <person name="Crnovcic I."/>
            <person name="Ruckert C."/>
            <person name="Kalinowksi J."/>
            <person name="Keller U."/>
        </authorList>
    </citation>
    <scope>NUCLEOTIDE SEQUENCE [LARGE SCALE GENOMIC DNA]</scope>
    <source>
        <strain evidence="2 4">DSM 41481</strain>
    </source>
</reference>
<keyword evidence="4" id="KW-1185">Reference proteome</keyword>
<evidence type="ECO:0000256" key="1">
    <source>
        <dbReference type="SAM" id="MobiDB-lite"/>
    </source>
</evidence>
<organism evidence="3 5">
    <name type="scientific">Streptomyces antibioticus</name>
    <dbReference type="NCBI Taxonomy" id="1890"/>
    <lineage>
        <taxon>Bacteria</taxon>
        <taxon>Bacillati</taxon>
        <taxon>Actinomycetota</taxon>
        <taxon>Actinomycetes</taxon>
        <taxon>Kitasatosporales</taxon>
        <taxon>Streptomycetaceae</taxon>
        <taxon>Streptomyces</taxon>
    </lineage>
</organism>
<sequence>MAAPHTPQQLADLVQTRQTDEARTLEDRVAHTADAGAAAKLAALVRDVLAWWINAFGSLTAAGTGARLASLLADVRARVEQATRGMPGRTQRTLDGALEEATELGAWHAANFLTRATGRQHDTPDVAVPDDAARAAMALAGRIGEQLRSASRLLTPRMVAGSGWRGVLAGVGAARRAAGMVRHGAAWGVQRAVNDGAAQVADHFGAALLWVAEPTACVRCAAYSGHVTAPGGKFPGGLSMDPASRSAAAAPIEGPPLHVNCRCRAVPWMPDWDTGPGTLPALLRDQALTSVAAGEQRPSESRAARRRAAQDLLARRGLPARVRRQAAATAAART</sequence>
<feature type="compositionally biased region" description="Low complexity" evidence="1">
    <location>
        <begin position="325"/>
        <end position="334"/>
    </location>
</feature>
<dbReference type="Proteomes" id="UP000190306">
    <property type="component" value="Chromosome"/>
</dbReference>
<dbReference type="AlphaFoldDB" id="A0AAE6YCY0"/>
<evidence type="ECO:0000313" key="3">
    <source>
        <dbReference type="EMBL" id="QIT47628.1"/>
    </source>
</evidence>
<protein>
    <submittedName>
        <fullName evidence="3">Uncharacterized protein</fullName>
    </submittedName>
</protein>
<evidence type="ECO:0000313" key="4">
    <source>
        <dbReference type="Proteomes" id="UP000190306"/>
    </source>
</evidence>